<evidence type="ECO:0000256" key="1">
    <source>
        <dbReference type="SAM" id="MobiDB-lite"/>
    </source>
</evidence>
<feature type="transmembrane region" description="Helical" evidence="2">
    <location>
        <begin position="75"/>
        <end position="100"/>
    </location>
</feature>
<reference evidence="3 4" key="1">
    <citation type="submission" date="2024-07" db="EMBL/GenBank/DDBJ databases">
        <title>Section-level genome sequencing and comparative genomics of Aspergillus sections Usti and Cavernicolus.</title>
        <authorList>
            <consortium name="Lawrence Berkeley National Laboratory"/>
            <person name="Nybo J.L."/>
            <person name="Vesth T.C."/>
            <person name="Theobald S."/>
            <person name="Frisvad J.C."/>
            <person name="Larsen T.O."/>
            <person name="Kjaerboelling I."/>
            <person name="Rothschild-Mancinelli K."/>
            <person name="Lyhne E.K."/>
            <person name="Kogle M.E."/>
            <person name="Barry K."/>
            <person name="Clum A."/>
            <person name="Na H."/>
            <person name="Ledsgaard L."/>
            <person name="Lin J."/>
            <person name="Lipzen A."/>
            <person name="Kuo A."/>
            <person name="Riley R."/>
            <person name="Mondo S."/>
            <person name="Labutti K."/>
            <person name="Haridas S."/>
            <person name="Pangalinan J."/>
            <person name="Salamov A.A."/>
            <person name="Simmons B.A."/>
            <person name="Magnuson J.K."/>
            <person name="Chen J."/>
            <person name="Drula E."/>
            <person name="Henrissat B."/>
            <person name="Wiebenga A."/>
            <person name="Lubbers R.J."/>
            <person name="Gomes A.C."/>
            <person name="Makela M.R."/>
            <person name="Stajich J."/>
            <person name="Grigoriev I.V."/>
            <person name="Mortensen U.H."/>
            <person name="De Vries R.P."/>
            <person name="Baker S.E."/>
            <person name="Andersen M.R."/>
        </authorList>
    </citation>
    <scope>NUCLEOTIDE SEQUENCE [LARGE SCALE GENOMIC DNA]</scope>
    <source>
        <strain evidence="3 4">CBS 209.92</strain>
    </source>
</reference>
<keyword evidence="4" id="KW-1185">Reference proteome</keyword>
<name>A0ABR4GBH6_9EURO</name>
<keyword evidence="2" id="KW-1133">Transmembrane helix</keyword>
<accession>A0ABR4GBH6</accession>
<organism evidence="3 4">
    <name type="scientific">Aspergillus keveii</name>
    <dbReference type="NCBI Taxonomy" id="714993"/>
    <lineage>
        <taxon>Eukaryota</taxon>
        <taxon>Fungi</taxon>
        <taxon>Dikarya</taxon>
        <taxon>Ascomycota</taxon>
        <taxon>Pezizomycotina</taxon>
        <taxon>Eurotiomycetes</taxon>
        <taxon>Eurotiomycetidae</taxon>
        <taxon>Eurotiales</taxon>
        <taxon>Aspergillaceae</taxon>
        <taxon>Aspergillus</taxon>
        <taxon>Aspergillus subgen. Nidulantes</taxon>
    </lineage>
</organism>
<evidence type="ECO:0000313" key="4">
    <source>
        <dbReference type="Proteomes" id="UP001610563"/>
    </source>
</evidence>
<gene>
    <name evidence="3" type="ORF">BJX66DRAFT_300060</name>
</gene>
<feature type="transmembrane region" description="Helical" evidence="2">
    <location>
        <begin position="12"/>
        <end position="36"/>
    </location>
</feature>
<feature type="transmembrane region" description="Helical" evidence="2">
    <location>
        <begin position="681"/>
        <end position="705"/>
    </location>
</feature>
<evidence type="ECO:0000313" key="3">
    <source>
        <dbReference type="EMBL" id="KAL2796356.1"/>
    </source>
</evidence>
<sequence>MPGISVGEVSAMINAAIILIQVTFPLAIVLVIVGLLKDRESAATWTAVARSIQSSFWPTILQSDHSLVKNVRTRLVALSWLTTIGTILLIIVGISTPLGLSEELRVGDTKSVTWEYTRDVGPMGQGTPDRATYNYSRVCNLFNCPGVDGGYQAWRNDSGIWTSFNASTDLIDLRIPGNVSEVFTSGTAGTTVASIFDMQFRSYQREMTGLGYTNYSDYMPYQNNSVYTVGKAATLQSLILNNEIGLVEGLVVDTISGGVGFRNHTVPADVGLGLEWQEEILWIEPVTECVDLNLTIEFNHVLYELPLGIREQSFLVDHGGMANLSEEFPFIDQNDTQGDPQLYATAYRAAAFTNLFSAILFNLTVGKDPGVAHLGAKYNLTGSMPPYPQYIPRLNEIVIGPLTGDFLPLPDFFYNATSDVTSDNFTMLEVGTQRFGRYDVVNMSTVGIKTGMIMGAPHLVDGSDTLVLDPETHWVQKLLTCSSATRVSIKVVEFQANGTALSDIRVLQVSDKTYGSEAEMPLWATERSNLTVADYAPLWGIIDDKYEDSEALHTRRKESLWLPAANTYGPSLSLLFDSMPAGAHLKALTIAYNVDSMLTTVYGHGYSGKDDFGLYPLWRDLSRNSKTAGRMVNLIWTDAMANLVLGTKPGPFSSEPLLGSGATYDRVVHAVERRVVYDIRYAVPAFLMLVLWVVSLVAAFILFLLSRVSIPALAQLTNQLASGRMVTQFYHADQCRSDAPTGEWAAKAGALMFIFQRVRGARPSEATETTRQVHDHLNEDRESDLRFGPLGDESTHDHLVPVASIMIGQKEPSSISKPQDMSSPEASSLMAKGPLSDSRAEVQGEP</sequence>
<protein>
    <submittedName>
        <fullName evidence="3">Uncharacterized protein</fullName>
    </submittedName>
</protein>
<comment type="caution">
    <text evidence="3">The sequence shown here is derived from an EMBL/GenBank/DDBJ whole genome shotgun (WGS) entry which is preliminary data.</text>
</comment>
<dbReference type="EMBL" id="JBFTWV010000027">
    <property type="protein sequence ID" value="KAL2796356.1"/>
    <property type="molecule type" value="Genomic_DNA"/>
</dbReference>
<feature type="compositionally biased region" description="Polar residues" evidence="1">
    <location>
        <begin position="811"/>
        <end position="826"/>
    </location>
</feature>
<feature type="region of interest" description="Disordered" evidence="1">
    <location>
        <begin position="807"/>
        <end position="846"/>
    </location>
</feature>
<keyword evidence="2" id="KW-0812">Transmembrane</keyword>
<keyword evidence="2" id="KW-0472">Membrane</keyword>
<dbReference type="Proteomes" id="UP001610563">
    <property type="component" value="Unassembled WGS sequence"/>
</dbReference>
<evidence type="ECO:0000256" key="2">
    <source>
        <dbReference type="SAM" id="Phobius"/>
    </source>
</evidence>
<proteinExistence type="predicted"/>